<protein>
    <submittedName>
        <fullName evidence="1">Uncharacterized protein</fullName>
    </submittedName>
</protein>
<dbReference type="AlphaFoldDB" id="A0A7X5KLA7"/>
<gene>
    <name evidence="1" type="ORF">GXN74_02560</name>
</gene>
<organism evidence="1 2">
    <name type="scientific">Anaerotalea alkaliphila</name>
    <dbReference type="NCBI Taxonomy" id="2662126"/>
    <lineage>
        <taxon>Bacteria</taxon>
        <taxon>Bacillati</taxon>
        <taxon>Bacillota</taxon>
        <taxon>Clostridia</taxon>
        <taxon>Eubacteriales</taxon>
        <taxon>Anaerotalea</taxon>
    </lineage>
</organism>
<dbReference type="EMBL" id="JAAEEH010000004">
    <property type="protein sequence ID" value="NDL66631.1"/>
    <property type="molecule type" value="Genomic_DNA"/>
</dbReference>
<evidence type="ECO:0000313" key="2">
    <source>
        <dbReference type="Proteomes" id="UP000461585"/>
    </source>
</evidence>
<comment type="caution">
    <text evidence="1">The sequence shown here is derived from an EMBL/GenBank/DDBJ whole genome shotgun (WGS) entry which is preliminary data.</text>
</comment>
<sequence length="190" mass="21892">MKEKIKCWQDKKTGEYHLEYFKRKDRDAFRLEMLQRLLETKRLVVSVETNLLSTDEPAGRYAENLTAFLNAKELPHLVIPTVSNRGKSIFGIPISKNTDAAYIILFYLEGPEVLEVLFKNYLAGADLSIGINPRKPFAELQGQMQFRYTTYFNQTEDYEDHYFDSSNLFTMRSSLDLCAHLESGGQGEQG</sequence>
<evidence type="ECO:0000313" key="1">
    <source>
        <dbReference type="EMBL" id="NDL66631.1"/>
    </source>
</evidence>
<dbReference type="Proteomes" id="UP000461585">
    <property type="component" value="Unassembled WGS sequence"/>
</dbReference>
<reference evidence="1 2" key="1">
    <citation type="submission" date="2020-01" db="EMBL/GenBank/DDBJ databases">
        <title>Anaeroalcalibacter tamaniensis gen. nov., sp. nov., moderately halophilic strictly anaerobic fermenter bacterium from mud volcano of Taman peninsula.</title>
        <authorList>
            <person name="Frolova A."/>
            <person name="Merkel A.Y."/>
            <person name="Slobodkin A.I."/>
        </authorList>
    </citation>
    <scope>NUCLEOTIDE SEQUENCE [LARGE SCALE GENOMIC DNA]</scope>
    <source>
        <strain evidence="1 2">F-3ap</strain>
    </source>
</reference>
<dbReference type="RefSeq" id="WP_162369358.1">
    <property type="nucleotide sequence ID" value="NZ_JAAEEH010000004.1"/>
</dbReference>
<name>A0A7X5KLA7_9FIRM</name>
<proteinExistence type="predicted"/>
<keyword evidence="2" id="KW-1185">Reference proteome</keyword>
<accession>A0A7X5KLA7</accession>